<feature type="region of interest" description="Disordered" evidence="1">
    <location>
        <begin position="44"/>
        <end position="67"/>
    </location>
</feature>
<dbReference type="PANTHER" id="PTHR47743">
    <property type="entry name" value="KIAA1210 / KIAA1211 FAMILY MEMBER"/>
    <property type="match status" value="1"/>
</dbReference>
<organism evidence="2 3">
    <name type="scientific">Sinocyclocheilus anshuiensis</name>
    <dbReference type="NCBI Taxonomy" id="1608454"/>
    <lineage>
        <taxon>Eukaryota</taxon>
        <taxon>Metazoa</taxon>
        <taxon>Chordata</taxon>
        <taxon>Craniata</taxon>
        <taxon>Vertebrata</taxon>
        <taxon>Euteleostomi</taxon>
        <taxon>Actinopterygii</taxon>
        <taxon>Neopterygii</taxon>
        <taxon>Teleostei</taxon>
        <taxon>Ostariophysi</taxon>
        <taxon>Cypriniformes</taxon>
        <taxon>Cyprinidae</taxon>
        <taxon>Cyprininae</taxon>
        <taxon>Sinocyclocheilus</taxon>
    </lineage>
</organism>
<reference evidence="2" key="2">
    <citation type="submission" date="2025-09" db="UniProtKB">
        <authorList>
            <consortium name="Ensembl"/>
        </authorList>
    </citation>
    <scope>IDENTIFICATION</scope>
</reference>
<accession>A0A671K631</accession>
<dbReference type="InterPro" id="IPR026713">
    <property type="entry name" value="CRACD-like"/>
</dbReference>
<dbReference type="Ensembl" id="ENSSANT00000001845.1">
    <property type="protein sequence ID" value="ENSSANP00000001703.1"/>
    <property type="gene ID" value="ENSSANG00000001015.1"/>
</dbReference>
<keyword evidence="3" id="KW-1185">Reference proteome</keyword>
<dbReference type="Proteomes" id="UP000472260">
    <property type="component" value="Unassembled WGS sequence"/>
</dbReference>
<dbReference type="PANTHER" id="PTHR47743:SF1">
    <property type="entry name" value="CRACD-LIKE PROTEIN"/>
    <property type="match status" value="1"/>
</dbReference>
<evidence type="ECO:0000313" key="2">
    <source>
        <dbReference type="Ensembl" id="ENSSANP00000001703.1"/>
    </source>
</evidence>
<sequence>MLGSRAFSNDSIFYAEHSHSDPEPLRILSQENIHGKIRALQVRQTTHSKHSYYKDDSLPRSPSEVSRGEGLYMSISNKVLQL</sequence>
<protein>
    <submittedName>
        <fullName evidence="2">Uncharacterized protein</fullName>
    </submittedName>
</protein>
<evidence type="ECO:0000256" key="1">
    <source>
        <dbReference type="SAM" id="MobiDB-lite"/>
    </source>
</evidence>
<proteinExistence type="predicted"/>
<name>A0A671K631_9TELE</name>
<dbReference type="AlphaFoldDB" id="A0A671K631"/>
<reference evidence="2" key="1">
    <citation type="submission" date="2025-08" db="UniProtKB">
        <authorList>
            <consortium name="Ensembl"/>
        </authorList>
    </citation>
    <scope>IDENTIFICATION</scope>
</reference>
<evidence type="ECO:0000313" key="3">
    <source>
        <dbReference type="Proteomes" id="UP000472260"/>
    </source>
</evidence>